<dbReference type="Proteomes" id="UP000070339">
    <property type="component" value="Unassembled WGS sequence"/>
</dbReference>
<comment type="caution">
    <text evidence="1">The sequence shown here is derived from an EMBL/GenBank/DDBJ whole genome shotgun (WGS) entry which is preliminary data.</text>
</comment>
<reference evidence="1 2" key="1">
    <citation type="journal article" date="2016" name="Int. J. Syst. Evol. Microbiol.">
        <title>Resolving the Complexity of Human Skin Metagenomes Using Single-Molecule Sequencing.</title>
        <authorList>
            <consortium name="NISC Comparative Sequencing Program"/>
            <person name="Tsai Y.C."/>
            <person name="Conlan S."/>
            <person name="Deming C."/>
            <person name="Segre J.A."/>
            <person name="Kong H.H."/>
            <person name="Korlach J."/>
            <person name="Oh J."/>
        </authorList>
    </citation>
    <scope>NUCLEOTIDE SEQUENCE [LARGE SCALE GENOMIC DNA]</scope>
    <source>
        <strain evidence="1 2">1B08</strain>
    </source>
</reference>
<accession>A0ABR5VB81</accession>
<evidence type="ECO:0000313" key="1">
    <source>
        <dbReference type="EMBL" id="KXU18898.1"/>
    </source>
</evidence>
<evidence type="ECO:0000313" key="2">
    <source>
        <dbReference type="Proteomes" id="UP000070339"/>
    </source>
</evidence>
<sequence length="39" mass="4766">MPLPLGSSGVYFPRKSRVRLSHLYWTVLFRKRFPQRQIF</sequence>
<proteinExistence type="predicted"/>
<keyword evidence="2" id="KW-1185">Reference proteome</keyword>
<protein>
    <submittedName>
        <fullName evidence="1">Uncharacterized protein</fullName>
    </submittedName>
</protein>
<name>A0ABR5VB81_9CORY</name>
<gene>
    <name evidence="1" type="ORF">WM41_0431</name>
</gene>
<dbReference type="EMBL" id="LTEB01000014">
    <property type="protein sequence ID" value="KXU18898.1"/>
    <property type="molecule type" value="Genomic_DNA"/>
</dbReference>
<organism evidence="1 2">
    <name type="scientific">Corynebacterium simulans</name>
    <dbReference type="NCBI Taxonomy" id="146827"/>
    <lineage>
        <taxon>Bacteria</taxon>
        <taxon>Bacillati</taxon>
        <taxon>Actinomycetota</taxon>
        <taxon>Actinomycetes</taxon>
        <taxon>Mycobacteriales</taxon>
        <taxon>Corynebacteriaceae</taxon>
        <taxon>Corynebacterium</taxon>
    </lineage>
</organism>